<organism evidence="5 6">
    <name type="scientific">Corynebacterium yudongzhengii</name>
    <dbReference type="NCBI Taxonomy" id="2080740"/>
    <lineage>
        <taxon>Bacteria</taxon>
        <taxon>Bacillati</taxon>
        <taxon>Actinomycetota</taxon>
        <taxon>Actinomycetes</taxon>
        <taxon>Mycobacteriales</taxon>
        <taxon>Corynebacteriaceae</taxon>
        <taxon>Corynebacterium</taxon>
    </lineage>
</organism>
<dbReference type="Pfam" id="PF00135">
    <property type="entry name" value="COesterase"/>
    <property type="match status" value="1"/>
</dbReference>
<dbReference type="InterPro" id="IPR050309">
    <property type="entry name" value="Type-B_Carboxylest/Lipase"/>
</dbReference>
<keyword evidence="2 3" id="KW-0378">Hydrolase</keyword>
<dbReference type="RefSeq" id="WP_108432330.1">
    <property type="nucleotide sequence ID" value="NZ_CP026947.1"/>
</dbReference>
<dbReference type="Gene3D" id="3.40.50.1820">
    <property type="entry name" value="alpha/beta hydrolase"/>
    <property type="match status" value="1"/>
</dbReference>
<dbReference type="KEGG" id="cyz:C3B44_10585"/>
<accession>A0A2U1T881</accession>
<gene>
    <name evidence="5" type="ORF">DF222_03810</name>
</gene>
<name>A0A2U1T881_9CORY</name>
<dbReference type="PROSITE" id="PS00122">
    <property type="entry name" value="CARBOXYLESTERASE_B_1"/>
    <property type="match status" value="1"/>
</dbReference>
<dbReference type="GO" id="GO:0016787">
    <property type="term" value="F:hydrolase activity"/>
    <property type="evidence" value="ECO:0007669"/>
    <property type="project" value="UniProtKB-KW"/>
</dbReference>
<evidence type="ECO:0000256" key="1">
    <source>
        <dbReference type="ARBA" id="ARBA00005964"/>
    </source>
</evidence>
<comment type="similarity">
    <text evidence="1 3">Belongs to the type-B carboxylesterase/lipase family.</text>
</comment>
<dbReference type="Proteomes" id="UP000244989">
    <property type="component" value="Unassembled WGS sequence"/>
</dbReference>
<keyword evidence="6" id="KW-1185">Reference proteome</keyword>
<dbReference type="PANTHER" id="PTHR11559">
    <property type="entry name" value="CARBOXYLESTERASE"/>
    <property type="match status" value="1"/>
</dbReference>
<evidence type="ECO:0000256" key="2">
    <source>
        <dbReference type="ARBA" id="ARBA00022801"/>
    </source>
</evidence>
<dbReference type="InterPro" id="IPR002018">
    <property type="entry name" value="CarbesteraseB"/>
</dbReference>
<sequence>MSTVEIADCIIRGRTIDAPASPGASADEADKAQKVTAFYGIPYAQAPTGERRFFPPAPARLQGELSAETYGPTAAQNQYPEAALAIVDNPLIAGNERLNLNVWTPDTAGKAPVYVFIHGGAYRHGSGASETWNGASFAAQGIVAVTLNYRLGAEGGIQLEDGTSNNMLRDQIAALEWVRDQIAAFGGDPEHVVVGGESAGAMSIGALLASPKAKGLFHAAILESGAAHNVVRKEGAVAVGKRFAESLGVEPTAEALGSLPEEQILQASAEIEAEIGQAAGDERYADLAGHSMTWQPSIDGDVLPQHPLDVLSAGEALDVPVLIGTNQDEGTMFVAGQGLYEDATAEHVVKAARVAGAADPEAVAKLATDEANPHPGASLTTFTDMWKFQLPLRDFLKRRKNYSAPTYRYKFTWASPKFGGLLGAYHMLELPFVFNSVDTQATKATAGEDLPKTLVAAAHGAWVSFIKNFDPGWKPYFDAETTTTGVLDANGLTVAEDLDEELLSTWEDYR</sequence>
<evidence type="ECO:0000313" key="6">
    <source>
        <dbReference type="Proteomes" id="UP000244989"/>
    </source>
</evidence>
<evidence type="ECO:0000256" key="3">
    <source>
        <dbReference type="RuleBase" id="RU361235"/>
    </source>
</evidence>
<dbReference type="EMBL" id="QEEZ01000005">
    <property type="protein sequence ID" value="PWC02217.1"/>
    <property type="molecule type" value="Genomic_DNA"/>
</dbReference>
<protein>
    <recommendedName>
        <fullName evidence="3">Carboxylic ester hydrolase</fullName>
        <ecNumber evidence="3">3.1.1.-</ecNumber>
    </recommendedName>
</protein>
<feature type="domain" description="Carboxylesterase type B" evidence="4">
    <location>
        <begin position="29"/>
        <end position="472"/>
    </location>
</feature>
<dbReference type="InterPro" id="IPR019826">
    <property type="entry name" value="Carboxylesterase_B_AS"/>
</dbReference>
<comment type="caution">
    <text evidence="5">The sequence shown here is derived from an EMBL/GenBank/DDBJ whole genome shotgun (WGS) entry which is preliminary data.</text>
</comment>
<evidence type="ECO:0000313" key="5">
    <source>
        <dbReference type="EMBL" id="PWC02217.1"/>
    </source>
</evidence>
<dbReference type="InterPro" id="IPR029058">
    <property type="entry name" value="AB_hydrolase_fold"/>
</dbReference>
<dbReference type="AlphaFoldDB" id="A0A2U1T881"/>
<dbReference type="OrthoDB" id="3199405at2"/>
<evidence type="ECO:0000259" key="4">
    <source>
        <dbReference type="Pfam" id="PF00135"/>
    </source>
</evidence>
<dbReference type="SUPFAM" id="SSF53474">
    <property type="entry name" value="alpha/beta-Hydrolases"/>
    <property type="match status" value="1"/>
</dbReference>
<proteinExistence type="inferred from homology"/>
<reference evidence="6" key="1">
    <citation type="submission" date="2018-04" db="EMBL/GenBank/DDBJ databases">
        <authorList>
            <person name="Liu S."/>
            <person name="Wang Z."/>
            <person name="Li J."/>
        </authorList>
    </citation>
    <scope>NUCLEOTIDE SEQUENCE [LARGE SCALE GENOMIC DNA]</scope>
    <source>
        <strain evidence="6">2189</strain>
    </source>
</reference>
<dbReference type="EC" id="3.1.1.-" evidence="3"/>